<dbReference type="GO" id="GO:0005975">
    <property type="term" value="P:carbohydrate metabolic process"/>
    <property type="evidence" value="ECO:0007669"/>
    <property type="project" value="InterPro"/>
</dbReference>
<dbReference type="InterPro" id="IPR006102">
    <property type="entry name" value="Ig-like_GH2"/>
</dbReference>
<dbReference type="PANTHER" id="PTHR42732">
    <property type="entry name" value="BETA-GALACTOSIDASE"/>
    <property type="match status" value="1"/>
</dbReference>
<accession>A0A380CPE5</accession>
<dbReference type="InterPro" id="IPR036156">
    <property type="entry name" value="Beta-gal/glucu_dom_sf"/>
</dbReference>
<dbReference type="InterPro" id="IPR006103">
    <property type="entry name" value="Glyco_hydro_2_cat"/>
</dbReference>
<proteinExistence type="inferred from homology"/>
<dbReference type="Gene3D" id="2.60.40.10">
    <property type="entry name" value="Immunoglobulins"/>
    <property type="match status" value="1"/>
</dbReference>
<name>A0A380CPE5_SPHSI</name>
<dbReference type="Gene3D" id="3.20.20.80">
    <property type="entry name" value="Glycosidases"/>
    <property type="match status" value="1"/>
</dbReference>
<comment type="similarity">
    <text evidence="1">Belongs to the glycosyl hydrolase 2 family.</text>
</comment>
<evidence type="ECO:0000256" key="1">
    <source>
        <dbReference type="ARBA" id="ARBA00007401"/>
    </source>
</evidence>
<dbReference type="Pfam" id="PF00703">
    <property type="entry name" value="Glyco_hydro_2"/>
    <property type="match status" value="1"/>
</dbReference>
<dbReference type="InterPro" id="IPR013783">
    <property type="entry name" value="Ig-like_fold"/>
</dbReference>
<dbReference type="SUPFAM" id="SSF49303">
    <property type="entry name" value="beta-Galactosidase/glucuronidase domain"/>
    <property type="match status" value="1"/>
</dbReference>
<evidence type="ECO:0000259" key="2">
    <source>
        <dbReference type="Pfam" id="PF00703"/>
    </source>
</evidence>
<dbReference type="Proteomes" id="UP000254893">
    <property type="component" value="Unassembled WGS sequence"/>
</dbReference>
<dbReference type="InterPro" id="IPR017853">
    <property type="entry name" value="GH"/>
</dbReference>
<sequence length="534" mass="60822">MIHPIGDKGHNYTEQTESIWNGIVGQIALVRKNIITAKRVRLFPDYKKKTVTAEVDLYNPTGKEAAVELYLSVQDKQHAQIGQITYKQQIAADSLPRIKITIPVNNIALWSEFQQPLYTTQGHISVLGQQEQITPVTFSFRDINTTSHKILINSIPTFIRGNQEALGYPPTSYPPTDVETWRKIFSVYKQYNLNQVRFHSSCPPEAAFQAADELGIYIMVELVWMTSINAKPDIRPISATMGIPQGLGNNDRSIDDFVYSETRRLLDQYGNHPSFCFFAFGNEMDNLNKEKIDKWVEEFKTDDPRRLYAGTTARMILPHDDFQDSHLVPGKGAVVNKAGNPSTLTNYDSAYYYSKVPVIAHELGQFPVYPAWSEIKKYDNTVFRFINLERSLALARENKIDHQDEIFRRASGHLQQLLYKEEIERQFSSRYSAGFNLLQMNDYTGQGEALVGWLDAFYDSKGITTPSIFGRFCNSVVALAAFPKRVFTNTEQLPLEFKIANYNGSTLHTAWHWQLGKPGQPAIRSGKIKKTIHT</sequence>
<feature type="domain" description="Glycoside hydrolase family 2 catalytic" evidence="3">
    <location>
        <begin position="177"/>
        <end position="307"/>
    </location>
</feature>
<evidence type="ECO:0000259" key="3">
    <source>
        <dbReference type="Pfam" id="PF02836"/>
    </source>
</evidence>
<feature type="domain" description="Glycoside hydrolase family 2 immunoglobulin-like beta-sandwich" evidence="2">
    <location>
        <begin position="45"/>
        <end position="136"/>
    </location>
</feature>
<reference evidence="4 5" key="1">
    <citation type="submission" date="2018-06" db="EMBL/GenBank/DDBJ databases">
        <authorList>
            <consortium name="Pathogen Informatics"/>
            <person name="Doyle S."/>
        </authorList>
    </citation>
    <scope>NUCLEOTIDE SEQUENCE [LARGE SCALE GENOMIC DNA]</scope>
    <source>
        <strain evidence="4 5">NCTC11388</strain>
    </source>
</reference>
<evidence type="ECO:0000313" key="5">
    <source>
        <dbReference type="Proteomes" id="UP000254893"/>
    </source>
</evidence>
<dbReference type="EMBL" id="UGYW01000002">
    <property type="protein sequence ID" value="SUJ25667.1"/>
    <property type="molecule type" value="Genomic_DNA"/>
</dbReference>
<dbReference type="InterPro" id="IPR051913">
    <property type="entry name" value="GH2_Domain-Containing"/>
</dbReference>
<organism evidence="4 5">
    <name type="scientific">Sphingobacterium spiritivorum</name>
    <name type="common">Flavobacterium spiritivorum</name>
    <dbReference type="NCBI Taxonomy" id="258"/>
    <lineage>
        <taxon>Bacteria</taxon>
        <taxon>Pseudomonadati</taxon>
        <taxon>Bacteroidota</taxon>
        <taxon>Sphingobacteriia</taxon>
        <taxon>Sphingobacteriales</taxon>
        <taxon>Sphingobacteriaceae</taxon>
        <taxon>Sphingobacterium</taxon>
    </lineage>
</organism>
<dbReference type="GO" id="GO:0004553">
    <property type="term" value="F:hydrolase activity, hydrolyzing O-glycosyl compounds"/>
    <property type="evidence" value="ECO:0007669"/>
    <property type="project" value="InterPro"/>
</dbReference>
<dbReference type="SUPFAM" id="SSF51445">
    <property type="entry name" value="(Trans)glycosidases"/>
    <property type="match status" value="1"/>
</dbReference>
<dbReference type="PANTHER" id="PTHR42732:SF1">
    <property type="entry name" value="BETA-MANNOSIDASE"/>
    <property type="match status" value="1"/>
</dbReference>
<dbReference type="Pfam" id="PF02836">
    <property type="entry name" value="Glyco_hydro_2_C"/>
    <property type="match status" value="1"/>
</dbReference>
<protein>
    <submittedName>
        <fullName evidence="4">Cryptic beta-D-galactosidase subunit alpha</fullName>
    </submittedName>
</protein>
<dbReference type="AlphaFoldDB" id="A0A380CPE5"/>
<gene>
    <name evidence="4" type="ORF">NCTC11388_03760</name>
</gene>
<evidence type="ECO:0000313" key="4">
    <source>
        <dbReference type="EMBL" id="SUJ25667.1"/>
    </source>
</evidence>